<dbReference type="AlphaFoldDB" id="A0A0E9X8E0"/>
<accession>A0A0E9X8E0</accession>
<protein>
    <submittedName>
        <fullName evidence="1">Uncharacterized protein</fullName>
    </submittedName>
</protein>
<dbReference type="EMBL" id="GBXM01010619">
    <property type="protein sequence ID" value="JAH97958.1"/>
    <property type="molecule type" value="Transcribed_RNA"/>
</dbReference>
<reference evidence="1" key="2">
    <citation type="journal article" date="2015" name="Fish Shellfish Immunol.">
        <title>Early steps in the European eel (Anguilla anguilla)-Vibrio vulnificus interaction in the gills: Role of the RtxA13 toxin.</title>
        <authorList>
            <person name="Callol A."/>
            <person name="Pajuelo D."/>
            <person name="Ebbesson L."/>
            <person name="Teles M."/>
            <person name="MacKenzie S."/>
            <person name="Amaro C."/>
        </authorList>
    </citation>
    <scope>NUCLEOTIDE SEQUENCE</scope>
</reference>
<proteinExistence type="predicted"/>
<reference evidence="1" key="1">
    <citation type="submission" date="2014-11" db="EMBL/GenBank/DDBJ databases">
        <authorList>
            <person name="Amaro Gonzalez C."/>
        </authorList>
    </citation>
    <scope>NUCLEOTIDE SEQUENCE</scope>
</reference>
<organism evidence="1">
    <name type="scientific">Anguilla anguilla</name>
    <name type="common">European freshwater eel</name>
    <name type="synonym">Muraena anguilla</name>
    <dbReference type="NCBI Taxonomy" id="7936"/>
    <lineage>
        <taxon>Eukaryota</taxon>
        <taxon>Metazoa</taxon>
        <taxon>Chordata</taxon>
        <taxon>Craniata</taxon>
        <taxon>Vertebrata</taxon>
        <taxon>Euteleostomi</taxon>
        <taxon>Actinopterygii</taxon>
        <taxon>Neopterygii</taxon>
        <taxon>Teleostei</taxon>
        <taxon>Anguilliformes</taxon>
        <taxon>Anguillidae</taxon>
        <taxon>Anguilla</taxon>
    </lineage>
</organism>
<name>A0A0E9X8E0_ANGAN</name>
<sequence>MKFRVQTFPHYGCNQNIITSHGSTFNEGLHTGHLCLLSQVNTFLLLIIRSAGE</sequence>
<evidence type="ECO:0000313" key="1">
    <source>
        <dbReference type="EMBL" id="JAH97958.1"/>
    </source>
</evidence>